<feature type="region of interest" description="Disordered" evidence="1">
    <location>
        <begin position="1"/>
        <end position="24"/>
    </location>
</feature>
<comment type="caution">
    <text evidence="4">The sequence shown here is derived from an EMBL/GenBank/DDBJ whole genome shotgun (WGS) entry which is preliminary data.</text>
</comment>
<reference evidence="4 5" key="1">
    <citation type="submission" date="2015-05" db="EMBL/GenBank/DDBJ databases">
        <title>Distinctive expansion of gene families associated with plant cell wall degradation and secondary metabolism in the genomes of grapevine trunk pathogens.</title>
        <authorList>
            <person name="Lawrence D.P."/>
            <person name="Travadon R."/>
            <person name="Rolshausen P.E."/>
            <person name="Baumgartner K."/>
        </authorList>
    </citation>
    <scope>NUCLEOTIDE SEQUENCE [LARGE SCALE GENOMIC DNA]</scope>
    <source>
        <strain evidence="4">UCRPC4</strain>
    </source>
</reference>
<dbReference type="Pfam" id="PF00583">
    <property type="entry name" value="Acetyltransf_1"/>
    <property type="match status" value="1"/>
</dbReference>
<dbReference type="AlphaFoldDB" id="A0A0G2HGY0"/>
<feature type="transmembrane region" description="Helical" evidence="2">
    <location>
        <begin position="87"/>
        <end position="106"/>
    </location>
</feature>
<keyword evidence="5" id="KW-1185">Reference proteome</keyword>
<feature type="region of interest" description="Disordered" evidence="1">
    <location>
        <begin position="158"/>
        <end position="186"/>
    </location>
</feature>
<feature type="compositionally biased region" description="Polar residues" evidence="1">
    <location>
        <begin position="15"/>
        <end position="24"/>
    </location>
</feature>
<protein>
    <submittedName>
        <fullName evidence="4">Putative gnat family</fullName>
    </submittedName>
</protein>
<reference evidence="4 5" key="2">
    <citation type="submission" date="2015-05" db="EMBL/GenBank/DDBJ databases">
        <authorList>
            <person name="Morales-Cruz A."/>
            <person name="Amrine K.C."/>
            <person name="Cantu D."/>
        </authorList>
    </citation>
    <scope>NUCLEOTIDE SEQUENCE [LARGE SCALE GENOMIC DNA]</scope>
    <source>
        <strain evidence="4">UCRPC4</strain>
    </source>
</reference>
<accession>A0A0G2HGY0</accession>
<organism evidence="4 5">
    <name type="scientific">Phaeomoniella chlamydospora</name>
    <name type="common">Phaeoacremonium chlamydosporum</name>
    <dbReference type="NCBI Taxonomy" id="158046"/>
    <lineage>
        <taxon>Eukaryota</taxon>
        <taxon>Fungi</taxon>
        <taxon>Dikarya</taxon>
        <taxon>Ascomycota</taxon>
        <taxon>Pezizomycotina</taxon>
        <taxon>Eurotiomycetes</taxon>
        <taxon>Chaetothyriomycetidae</taxon>
        <taxon>Phaeomoniellales</taxon>
        <taxon>Phaeomoniellaceae</taxon>
        <taxon>Phaeomoniella</taxon>
    </lineage>
</organism>
<dbReference type="Gene3D" id="3.40.630.30">
    <property type="match status" value="1"/>
</dbReference>
<dbReference type="SUPFAM" id="SSF55729">
    <property type="entry name" value="Acyl-CoA N-acyltransferases (Nat)"/>
    <property type="match status" value="1"/>
</dbReference>
<evidence type="ECO:0000313" key="5">
    <source>
        <dbReference type="Proteomes" id="UP000053317"/>
    </source>
</evidence>
<dbReference type="Proteomes" id="UP000053317">
    <property type="component" value="Unassembled WGS sequence"/>
</dbReference>
<dbReference type="OrthoDB" id="5343688at2759"/>
<evidence type="ECO:0000313" key="4">
    <source>
        <dbReference type="EMBL" id="KKY27705.1"/>
    </source>
</evidence>
<dbReference type="EMBL" id="LCWF01000022">
    <property type="protein sequence ID" value="KKY27705.1"/>
    <property type="molecule type" value="Genomic_DNA"/>
</dbReference>
<evidence type="ECO:0000256" key="2">
    <source>
        <dbReference type="SAM" id="Phobius"/>
    </source>
</evidence>
<dbReference type="InterPro" id="IPR000182">
    <property type="entry name" value="GNAT_dom"/>
</dbReference>
<keyword evidence="2" id="KW-1133">Transmembrane helix</keyword>
<sequence length="290" mass="32078">MPPPSPSQVDLAASPDQNPLANVPPLTTYTATSETDRVEALKLVGDSVAQQRQFANRQLIFHPLIVAIWVGLLAVAAQFLYKGHHGDLLLVGTTWAGLVMAVLLAIRLVTGGYIEIAEEIATWKWLGKDSEVVVTKFGDEIIGTVIFQFTKSDSNLTSPIITTTTTPPPAPTTSKRHRKSNSSPKHRALVRAWTVKQRYRTKGIGGGLLEEVVRICKSKNITPSAIEFADDHANARKVIPETGIWGVFAFNKAMDRKERAARIMLDTIVEEGMSSREKRRSWKERDRRGS</sequence>
<keyword evidence="2" id="KW-0812">Transmembrane</keyword>
<feature type="domain" description="N-acetyltransferase" evidence="3">
    <location>
        <begin position="124"/>
        <end position="237"/>
    </location>
</feature>
<dbReference type="InterPro" id="IPR016181">
    <property type="entry name" value="Acyl_CoA_acyltransferase"/>
</dbReference>
<name>A0A0G2HGY0_PHACM</name>
<proteinExistence type="predicted"/>
<evidence type="ECO:0000256" key="1">
    <source>
        <dbReference type="SAM" id="MobiDB-lite"/>
    </source>
</evidence>
<gene>
    <name evidence="4" type="ORF">UCRPC4_g00939</name>
</gene>
<evidence type="ECO:0000259" key="3">
    <source>
        <dbReference type="Pfam" id="PF00583"/>
    </source>
</evidence>
<feature type="compositionally biased region" description="Basic residues" evidence="1">
    <location>
        <begin position="174"/>
        <end position="186"/>
    </location>
</feature>
<feature type="transmembrane region" description="Helical" evidence="2">
    <location>
        <begin position="59"/>
        <end position="81"/>
    </location>
</feature>
<dbReference type="GO" id="GO:0016747">
    <property type="term" value="F:acyltransferase activity, transferring groups other than amino-acyl groups"/>
    <property type="evidence" value="ECO:0007669"/>
    <property type="project" value="InterPro"/>
</dbReference>
<keyword evidence="2" id="KW-0472">Membrane</keyword>